<dbReference type="RefSeq" id="WP_285622694.1">
    <property type="nucleotide sequence ID" value="NZ_BSTJ01000004.1"/>
</dbReference>
<organism evidence="3 4">
    <name type="scientific">Actinoallomurus iriomotensis</name>
    <dbReference type="NCBI Taxonomy" id="478107"/>
    <lineage>
        <taxon>Bacteria</taxon>
        <taxon>Bacillati</taxon>
        <taxon>Actinomycetota</taxon>
        <taxon>Actinomycetes</taxon>
        <taxon>Streptosporangiales</taxon>
        <taxon>Thermomonosporaceae</taxon>
        <taxon>Actinoallomurus</taxon>
    </lineage>
</organism>
<feature type="region of interest" description="Disordered" evidence="2">
    <location>
        <begin position="60"/>
        <end position="79"/>
    </location>
</feature>
<reference evidence="3" key="1">
    <citation type="submission" date="2023-03" db="EMBL/GenBank/DDBJ databases">
        <title>Actinoallomurus iriomotensis NBRC 103681.</title>
        <authorList>
            <person name="Ichikawa N."/>
            <person name="Sato H."/>
            <person name="Tonouchi N."/>
        </authorList>
    </citation>
    <scope>NUCLEOTIDE SEQUENCE</scope>
    <source>
        <strain evidence="3">NBRC 103681</strain>
    </source>
</reference>
<dbReference type="InterPro" id="IPR049874">
    <property type="entry name" value="ROK_cs"/>
</dbReference>
<dbReference type="EMBL" id="BSTJ01000004">
    <property type="protein sequence ID" value="GLY75543.1"/>
    <property type="molecule type" value="Genomic_DNA"/>
</dbReference>
<dbReference type="SUPFAM" id="SSF53067">
    <property type="entry name" value="Actin-like ATPase domain"/>
    <property type="match status" value="1"/>
</dbReference>
<evidence type="ECO:0000256" key="2">
    <source>
        <dbReference type="SAM" id="MobiDB-lite"/>
    </source>
</evidence>
<dbReference type="Pfam" id="PF00480">
    <property type="entry name" value="ROK"/>
    <property type="match status" value="1"/>
</dbReference>
<dbReference type="Gene3D" id="3.30.420.40">
    <property type="match status" value="2"/>
</dbReference>
<dbReference type="InterPro" id="IPR043129">
    <property type="entry name" value="ATPase_NBD"/>
</dbReference>
<dbReference type="PANTHER" id="PTHR18964">
    <property type="entry name" value="ROK (REPRESSOR, ORF, KINASE) FAMILY"/>
    <property type="match status" value="1"/>
</dbReference>
<dbReference type="PANTHER" id="PTHR18964:SF173">
    <property type="entry name" value="GLUCOKINASE"/>
    <property type="match status" value="1"/>
</dbReference>
<dbReference type="SUPFAM" id="SSF46785">
    <property type="entry name" value="Winged helix' DNA-binding domain"/>
    <property type="match status" value="1"/>
</dbReference>
<gene>
    <name evidence="3" type="ORF">Airi01_038100</name>
</gene>
<dbReference type="AlphaFoldDB" id="A0A9W6RGX7"/>
<evidence type="ECO:0000313" key="4">
    <source>
        <dbReference type="Proteomes" id="UP001165135"/>
    </source>
</evidence>
<dbReference type="InterPro" id="IPR000600">
    <property type="entry name" value="ROK"/>
</dbReference>
<accession>A0A9W6RGX7</accession>
<protein>
    <submittedName>
        <fullName evidence="3">Transcriptional regulator</fullName>
    </submittedName>
</protein>
<dbReference type="Gene3D" id="1.10.10.10">
    <property type="entry name" value="Winged helix-like DNA-binding domain superfamily/Winged helix DNA-binding domain"/>
    <property type="match status" value="1"/>
</dbReference>
<dbReference type="InterPro" id="IPR036388">
    <property type="entry name" value="WH-like_DNA-bd_sf"/>
</dbReference>
<evidence type="ECO:0000313" key="3">
    <source>
        <dbReference type="EMBL" id="GLY75543.1"/>
    </source>
</evidence>
<dbReference type="Proteomes" id="UP001165135">
    <property type="component" value="Unassembled WGS sequence"/>
</dbReference>
<sequence length="400" mass="41239">MSPARARSGPKSHRAYNLDRVVTAVRERGAVTRADLERMTELSRATVAALVARLIDDGTLRELPPDGQGDTATGPGRPPARLALTESAGLVSGMAFGHGDLRVAVATLSGEVLAERHVGLAVDNSVAAALDTAADEFSAVLREIGHVAEDVSNVVVGLPAPLDRRTGRVVVNNILPGWVDLDPAGGLEERIGRPVFPENAVNLGAIGEMTYGAGTGLHDLVFVKVSTGVGAGLIFDGRLYRGASGYAGELGHVQVEANGLLCRCGSRGCLETLVSTPHIIAALQPMHAEPLTTADVVRLLAAEDSGAVRVVGDAGRTIGRSLADMCNVLDPEVVIVGGELSRPDGALADGIREAIARYAQPGVARTVTVTTGTLENRAELLGGIALAVQRAGDPARAALG</sequence>
<proteinExistence type="inferred from homology"/>
<dbReference type="PROSITE" id="PS01125">
    <property type="entry name" value="ROK"/>
    <property type="match status" value="1"/>
</dbReference>
<name>A0A9W6RGX7_9ACTN</name>
<comment type="caution">
    <text evidence="3">The sequence shown here is derived from an EMBL/GenBank/DDBJ whole genome shotgun (WGS) entry which is preliminary data.</text>
</comment>
<comment type="similarity">
    <text evidence="1">Belongs to the ROK (NagC/XylR) family.</text>
</comment>
<evidence type="ECO:0000256" key="1">
    <source>
        <dbReference type="ARBA" id="ARBA00006479"/>
    </source>
</evidence>
<dbReference type="InterPro" id="IPR036390">
    <property type="entry name" value="WH_DNA-bd_sf"/>
</dbReference>